<gene>
    <name evidence="1" type="ORF">ETQ85_23225</name>
</gene>
<evidence type="ECO:0000313" key="2">
    <source>
        <dbReference type="Proteomes" id="UP000389128"/>
    </source>
</evidence>
<accession>A0A6C2CEM6</accession>
<evidence type="ECO:0000313" key="1">
    <source>
        <dbReference type="EMBL" id="TYC52009.1"/>
    </source>
</evidence>
<comment type="caution">
    <text evidence="1">The sequence shown here is derived from an EMBL/GenBank/DDBJ whole genome shotgun (WGS) entry which is preliminary data.</text>
</comment>
<protein>
    <submittedName>
        <fullName evidence="1">Uncharacterized protein</fullName>
    </submittedName>
</protein>
<organism evidence="1 2">
    <name type="scientific">Zoogloea oleivorans</name>
    <dbReference type="NCBI Taxonomy" id="1552750"/>
    <lineage>
        <taxon>Bacteria</taxon>
        <taxon>Pseudomonadati</taxon>
        <taxon>Pseudomonadota</taxon>
        <taxon>Betaproteobacteria</taxon>
        <taxon>Rhodocyclales</taxon>
        <taxon>Zoogloeaceae</taxon>
        <taxon>Zoogloea</taxon>
    </lineage>
</organism>
<name>A0A6C2CEM6_9RHOO</name>
<keyword evidence="2" id="KW-1185">Reference proteome</keyword>
<dbReference type="AlphaFoldDB" id="A0A6C2CEM6"/>
<dbReference type="Proteomes" id="UP000389128">
    <property type="component" value="Unassembled WGS sequence"/>
</dbReference>
<dbReference type="EMBL" id="SDKK01000035">
    <property type="protein sequence ID" value="TYC52009.1"/>
    <property type="molecule type" value="Genomic_DNA"/>
</dbReference>
<dbReference type="OrthoDB" id="3197085at2"/>
<sequence length="108" mass="12356">MDAQQFLAEFGHVANAPGGVGRLRELVIQLAISGRLVERIESEATASQAIEAAAELRHAYEEELDLRTTRMHPPLHSKPFPVPDHWQWTRLEQICLYIQRGKGRRFQL</sequence>
<dbReference type="RefSeq" id="WP_148581433.1">
    <property type="nucleotide sequence ID" value="NZ_SDKK01000035.1"/>
</dbReference>
<reference evidence="1 2" key="1">
    <citation type="submission" date="2019-01" db="EMBL/GenBank/DDBJ databases">
        <title>Zoogloea oleivorans genome sequencing and assembly.</title>
        <authorList>
            <person name="Tancsics A."/>
            <person name="Farkas M."/>
            <person name="Kriszt B."/>
            <person name="Maroti G."/>
            <person name="Horvath B."/>
        </authorList>
    </citation>
    <scope>NUCLEOTIDE SEQUENCE [LARGE SCALE GENOMIC DNA]</scope>
    <source>
        <strain evidence="1 2">Buc</strain>
    </source>
</reference>
<proteinExistence type="predicted"/>